<dbReference type="InterPro" id="IPR013785">
    <property type="entry name" value="Aldolase_TIM"/>
</dbReference>
<feature type="domain" description="Glycosyl-hydrolase 97 catalytic" evidence="7">
    <location>
        <begin position="312"/>
        <end position="460"/>
    </location>
</feature>
<dbReference type="SUPFAM" id="SSF51445">
    <property type="entry name" value="(Trans)glycosidases"/>
    <property type="match status" value="1"/>
</dbReference>
<dbReference type="Pfam" id="PF14508">
    <property type="entry name" value="GH97_N"/>
    <property type="match status" value="1"/>
</dbReference>
<evidence type="ECO:0000259" key="7">
    <source>
        <dbReference type="Pfam" id="PF10566"/>
    </source>
</evidence>
<dbReference type="InterPro" id="IPR029486">
    <property type="entry name" value="GH97_N"/>
</dbReference>
<dbReference type="InterPro" id="IPR052720">
    <property type="entry name" value="Glycosyl_hydrolase_97"/>
</dbReference>
<sequence>MKKYLSILAVLFFPAFGFTGCQDTEPTKVTSPDGNITVKVRISEGGKLLYEVQSGQQQVLQPSRLGIQSSDADFTQNLEIIGVSEISRVVDNYTLMHGKQKEVTYDANEAVFQVSNVDGKLMEVIFRVSDDGVAFRYHFPGSADKKVIIEKEITSFVMPMNTKGWLQPVSKAKTGFAETNPSYEENYLQEVPAEIDSPIGFGWVYPALFQTNGVWLLLTETSLSANYCGTHLENEGNSYRVAFPQPEEVMPQGAINPEGFLPMSTPWRILTIGDLATLTESTLGTDLAEPAVDVDFSFVVPGLASWSWVILKDESVNYETQKDFIDFAAEMKWSYCLVDGLWDEQIGREKIAELSEYAQSKGVGLLLWYNSAGSWNYAYQTPKNKMLTHESRMKEFEWMNEIGIKGIKVDFFGGDGQSVIAYYHEILRDAAEYGIMLNFHGATLPRGWARTYPNLMTVEAIKGYEFITFGQETADNAPTHMAMTPFTRNVFDPMDFTPINLGGIPNIDRRTTNGFELALSVVFTSGIQHIAETPDGMATVPDYVKDFLTGFPGGDWDETKFIDGYPGKLAVIARRHGNQWYVAGINGENLEKVVKLELPFVSGTNKAVIITDGEEGILSFSQEEISLNENQPSKVTIKPNGGFVMVLEN</sequence>
<dbReference type="AlphaFoldDB" id="A0A368UNP6"/>
<dbReference type="Gene3D" id="2.70.98.10">
    <property type="match status" value="1"/>
</dbReference>
<dbReference type="RefSeq" id="WP_114437647.1">
    <property type="nucleotide sequence ID" value="NZ_QPIZ01000022.1"/>
</dbReference>
<dbReference type="Pfam" id="PF14509">
    <property type="entry name" value="GH97_C"/>
    <property type="match status" value="1"/>
</dbReference>
<feature type="domain" description="Glycosyl-hydrolase 97 N-terminal" evidence="8">
    <location>
        <begin position="29"/>
        <end position="290"/>
    </location>
</feature>
<dbReference type="InterPro" id="IPR017853">
    <property type="entry name" value="GH"/>
</dbReference>
<accession>A0A368UNP6</accession>
<keyword evidence="5" id="KW-0326">Glycosidase</keyword>
<organism evidence="10 11">
    <name type="scientific">Marinilabilia salmonicolor</name>
    <dbReference type="NCBI Taxonomy" id="989"/>
    <lineage>
        <taxon>Bacteria</taxon>
        <taxon>Pseudomonadati</taxon>
        <taxon>Bacteroidota</taxon>
        <taxon>Bacteroidia</taxon>
        <taxon>Marinilabiliales</taxon>
        <taxon>Marinilabiliaceae</taxon>
        <taxon>Marinilabilia</taxon>
    </lineage>
</organism>
<dbReference type="Gene3D" id="2.60.40.1180">
    <property type="entry name" value="Golgi alpha-mannosidase II"/>
    <property type="match status" value="1"/>
</dbReference>
<comment type="cofactor">
    <cofactor evidence="1">
        <name>Ca(2+)</name>
        <dbReference type="ChEBI" id="CHEBI:29108"/>
    </cofactor>
</comment>
<dbReference type="InterPro" id="IPR029483">
    <property type="entry name" value="GH97_C"/>
</dbReference>
<dbReference type="Pfam" id="PF10566">
    <property type="entry name" value="Glyco_hydro_97"/>
    <property type="match status" value="1"/>
</dbReference>
<keyword evidence="6" id="KW-0732">Signal</keyword>
<dbReference type="GO" id="GO:0030246">
    <property type="term" value="F:carbohydrate binding"/>
    <property type="evidence" value="ECO:0007669"/>
    <property type="project" value="InterPro"/>
</dbReference>
<proteinExistence type="predicted"/>
<reference evidence="10 11" key="1">
    <citation type="submission" date="2018-07" db="EMBL/GenBank/DDBJ databases">
        <title>Freshwater and sediment microbial communities from various areas in North America, analyzing microbe dynamics in response to fracking.</title>
        <authorList>
            <person name="Lamendella R."/>
        </authorList>
    </citation>
    <scope>NUCLEOTIDE SEQUENCE [LARGE SCALE GENOMIC DNA]</scope>
    <source>
        <strain evidence="10 11">160A</strain>
    </source>
</reference>
<name>A0A368UNP6_9BACT</name>
<dbReference type="PROSITE" id="PS51257">
    <property type="entry name" value="PROKAR_LIPOPROTEIN"/>
    <property type="match status" value="1"/>
</dbReference>
<evidence type="ECO:0000256" key="3">
    <source>
        <dbReference type="ARBA" id="ARBA00022801"/>
    </source>
</evidence>
<evidence type="ECO:0000256" key="2">
    <source>
        <dbReference type="ARBA" id="ARBA00011245"/>
    </source>
</evidence>
<evidence type="ECO:0000256" key="4">
    <source>
        <dbReference type="ARBA" id="ARBA00022837"/>
    </source>
</evidence>
<dbReference type="Gene3D" id="3.20.20.70">
    <property type="entry name" value="Aldolase class I"/>
    <property type="match status" value="1"/>
</dbReference>
<evidence type="ECO:0000313" key="10">
    <source>
        <dbReference type="EMBL" id="RCW30409.1"/>
    </source>
</evidence>
<feature type="domain" description="Glycosyl-hydrolase 97 C-terminal oligomerisation" evidence="9">
    <location>
        <begin position="555"/>
        <end position="647"/>
    </location>
</feature>
<feature type="signal peptide" evidence="6">
    <location>
        <begin position="1"/>
        <end position="17"/>
    </location>
</feature>
<dbReference type="InterPro" id="IPR019563">
    <property type="entry name" value="GH97_catalytic"/>
</dbReference>
<dbReference type="Proteomes" id="UP000252733">
    <property type="component" value="Unassembled WGS sequence"/>
</dbReference>
<evidence type="ECO:0000259" key="9">
    <source>
        <dbReference type="Pfam" id="PF14509"/>
    </source>
</evidence>
<keyword evidence="4" id="KW-0106">Calcium</keyword>
<comment type="subunit">
    <text evidence="2">Monomer.</text>
</comment>
<evidence type="ECO:0000256" key="6">
    <source>
        <dbReference type="SAM" id="SignalP"/>
    </source>
</evidence>
<evidence type="ECO:0000256" key="5">
    <source>
        <dbReference type="ARBA" id="ARBA00023295"/>
    </source>
</evidence>
<dbReference type="InterPro" id="IPR013780">
    <property type="entry name" value="Glyco_hydro_b"/>
</dbReference>
<comment type="caution">
    <text evidence="10">The sequence shown here is derived from an EMBL/GenBank/DDBJ whole genome shotgun (WGS) entry which is preliminary data.</text>
</comment>
<evidence type="ECO:0000256" key="1">
    <source>
        <dbReference type="ARBA" id="ARBA00001913"/>
    </source>
</evidence>
<dbReference type="PANTHER" id="PTHR35803">
    <property type="entry name" value="GLUCAN 1,4-ALPHA-GLUCOSIDASE SUSB-RELATED"/>
    <property type="match status" value="1"/>
</dbReference>
<dbReference type="PANTHER" id="PTHR35803:SF2">
    <property type="entry name" value="RETAINING ALPHA-GALACTOSIDASE"/>
    <property type="match status" value="1"/>
</dbReference>
<protein>
    <submittedName>
        <fullName evidence="10">Glycosyl hydrolase family 97</fullName>
    </submittedName>
</protein>
<dbReference type="GO" id="GO:0016798">
    <property type="term" value="F:hydrolase activity, acting on glycosyl bonds"/>
    <property type="evidence" value="ECO:0007669"/>
    <property type="project" value="UniProtKB-KW"/>
</dbReference>
<dbReference type="InterPro" id="IPR014718">
    <property type="entry name" value="GH-type_carb-bd"/>
</dbReference>
<feature type="chain" id="PRO_5017035098" evidence="6">
    <location>
        <begin position="18"/>
        <end position="649"/>
    </location>
</feature>
<dbReference type="EMBL" id="QPIZ01000022">
    <property type="protein sequence ID" value="RCW30409.1"/>
    <property type="molecule type" value="Genomic_DNA"/>
</dbReference>
<evidence type="ECO:0000313" key="11">
    <source>
        <dbReference type="Proteomes" id="UP000252733"/>
    </source>
</evidence>
<evidence type="ECO:0000259" key="8">
    <source>
        <dbReference type="Pfam" id="PF14508"/>
    </source>
</evidence>
<gene>
    <name evidence="10" type="ORF">DFO77_12259</name>
</gene>
<keyword evidence="11" id="KW-1185">Reference proteome</keyword>
<keyword evidence="3 10" id="KW-0378">Hydrolase</keyword>